<reference evidence="1" key="1">
    <citation type="submission" date="2022-08" db="EMBL/GenBank/DDBJ databases">
        <authorList>
            <consortium name="DOE Joint Genome Institute"/>
            <person name="Min B."/>
            <person name="Riley R."/>
            <person name="Sierra-Patev S."/>
            <person name="Naranjo-Ortiz M."/>
            <person name="Looney B."/>
            <person name="Konkel Z."/>
            <person name="Slot J.C."/>
            <person name="Sakamoto Y."/>
            <person name="Steenwyk J.L."/>
            <person name="Rokas A."/>
            <person name="Carro J."/>
            <person name="Camarero S."/>
            <person name="Ferreira P."/>
            <person name="Molpeceres G."/>
            <person name="Ruiz-Duenas F.J."/>
            <person name="Serrano A."/>
            <person name="Henrissat B."/>
            <person name="Drula E."/>
            <person name="Hughes K.W."/>
            <person name="Mata J.L."/>
            <person name="Ishikawa N.K."/>
            <person name="Vargas-Isla R."/>
            <person name="Ushijima S."/>
            <person name="Smith C.A."/>
            <person name="Ahrendt S."/>
            <person name="Andreopoulos W."/>
            <person name="He G."/>
            <person name="Labutti K."/>
            <person name="Lipzen A."/>
            <person name="Ng V."/>
            <person name="Sandor L."/>
            <person name="Barry K."/>
            <person name="Martinez A.T."/>
            <person name="Xiao Y."/>
            <person name="Gibbons J.G."/>
            <person name="Terashima K."/>
            <person name="Hibbett D.S."/>
            <person name="Grigoriev I.V."/>
        </authorList>
    </citation>
    <scope>NUCLEOTIDE SEQUENCE</scope>
    <source>
        <strain evidence="1">TFB9207</strain>
    </source>
</reference>
<evidence type="ECO:0000313" key="2">
    <source>
        <dbReference type="Proteomes" id="UP001163846"/>
    </source>
</evidence>
<keyword evidence="2" id="KW-1185">Reference proteome</keyword>
<sequence length="308" mass="35103">MKFTKILVIRYITKSEDDNLSQIISQFKQLSHVILRLSGRNRDVINLLKTILAHPPVSSVRIEGLPDESLCNHDLSKVVFNYTALSRALSPEFGEYFNRGMRLRSLELRKEQSLDTQFGFVTLPGVEEISIFDYTQPDSLSWLPLLSSTNPTLNQLWLLNSRPSHVERHGIVRVALPFFPFINKSQRQDLDKSLVIKEIGLHRTIAPVPLEWHVTTLSFTATNAARTSLIETLELVALLFPKLEMLILNLDGHEGMYDVGDLVSAYTHFSCLRVVEFHNVFRRLKFGSEVDTFDTSIPPAQRVDKTDA</sequence>
<organism evidence="1 2">
    <name type="scientific">Lentinula raphanica</name>
    <dbReference type="NCBI Taxonomy" id="153919"/>
    <lineage>
        <taxon>Eukaryota</taxon>
        <taxon>Fungi</taxon>
        <taxon>Dikarya</taxon>
        <taxon>Basidiomycota</taxon>
        <taxon>Agaricomycotina</taxon>
        <taxon>Agaricomycetes</taxon>
        <taxon>Agaricomycetidae</taxon>
        <taxon>Agaricales</taxon>
        <taxon>Marasmiineae</taxon>
        <taxon>Omphalotaceae</taxon>
        <taxon>Lentinula</taxon>
    </lineage>
</organism>
<proteinExistence type="predicted"/>
<evidence type="ECO:0000313" key="1">
    <source>
        <dbReference type="EMBL" id="KAJ3843136.1"/>
    </source>
</evidence>
<protein>
    <submittedName>
        <fullName evidence="1">Uncharacterized protein</fullName>
    </submittedName>
</protein>
<accession>A0AA38UJF2</accession>
<name>A0AA38UJF2_9AGAR</name>
<comment type="caution">
    <text evidence="1">The sequence shown here is derived from an EMBL/GenBank/DDBJ whole genome shotgun (WGS) entry which is preliminary data.</text>
</comment>
<feature type="non-terminal residue" evidence="1">
    <location>
        <position position="308"/>
    </location>
</feature>
<dbReference type="EMBL" id="MU805984">
    <property type="protein sequence ID" value="KAJ3843136.1"/>
    <property type="molecule type" value="Genomic_DNA"/>
</dbReference>
<dbReference type="Proteomes" id="UP001163846">
    <property type="component" value="Unassembled WGS sequence"/>
</dbReference>
<gene>
    <name evidence="1" type="ORF">F5878DRAFT_707008</name>
</gene>
<dbReference type="AlphaFoldDB" id="A0AA38UJF2"/>